<proteinExistence type="inferred from homology"/>
<dbReference type="PANTHER" id="PTHR46268:SF15">
    <property type="entry name" value="UNIVERSAL STRESS PROTEIN HP_0031"/>
    <property type="match status" value="1"/>
</dbReference>
<evidence type="ECO:0000256" key="1">
    <source>
        <dbReference type="ARBA" id="ARBA00008791"/>
    </source>
</evidence>
<gene>
    <name evidence="3" type="ORF">DA075_26750</name>
</gene>
<evidence type="ECO:0000313" key="4">
    <source>
        <dbReference type="Proteomes" id="UP000244755"/>
    </source>
</evidence>
<dbReference type="OrthoDB" id="9804721at2"/>
<organism evidence="3 4">
    <name type="scientific">Methylobacterium currus</name>
    <dbReference type="NCBI Taxonomy" id="2051553"/>
    <lineage>
        <taxon>Bacteria</taxon>
        <taxon>Pseudomonadati</taxon>
        <taxon>Pseudomonadota</taxon>
        <taxon>Alphaproteobacteria</taxon>
        <taxon>Hyphomicrobiales</taxon>
        <taxon>Methylobacteriaceae</taxon>
        <taxon>Methylobacterium</taxon>
    </lineage>
</organism>
<dbReference type="KEGG" id="mee:DA075_26750"/>
<sequence length="269" mass="28023">MPFASIMVAVDLTQAARERLRLAGHLADDLGAGLIGIAAGEPPFGVPPVGPTLGSSYALAAATEIVMNDLTRAQAVFETETGARKRVSWRSGLAPSLPFLVAQAAAADLVVVGRREDPASFPFAIDPGDLAMQLGGPILVVPPGIDHLEARRVLIGWKNTREARRAVRDALPLLRRASQVVIASVDDGKPAGTQDLVGLLRDHSIATRVVAPDATGVTTAEALVGAAAECGADLIVAGAYGHSRLREWAFGGVTRDLLAHTPVCCLMSH</sequence>
<dbReference type="EMBL" id="CP028843">
    <property type="protein sequence ID" value="AWB24036.1"/>
    <property type="molecule type" value="Genomic_DNA"/>
</dbReference>
<dbReference type="SUPFAM" id="SSF52402">
    <property type="entry name" value="Adenine nucleotide alpha hydrolases-like"/>
    <property type="match status" value="2"/>
</dbReference>
<dbReference type="Pfam" id="PF00582">
    <property type="entry name" value="Usp"/>
    <property type="match status" value="1"/>
</dbReference>
<accession>A0A2R4WR81</accession>
<protein>
    <submittedName>
        <fullName evidence="3">Universal stress protein UspA</fullName>
    </submittedName>
</protein>
<dbReference type="Gene3D" id="3.40.50.12370">
    <property type="match status" value="1"/>
</dbReference>
<feature type="domain" description="UspA" evidence="2">
    <location>
        <begin position="205"/>
        <end position="267"/>
    </location>
</feature>
<evidence type="ECO:0000313" key="3">
    <source>
        <dbReference type="EMBL" id="AWB24036.1"/>
    </source>
</evidence>
<keyword evidence="4" id="KW-1185">Reference proteome</keyword>
<dbReference type="AlphaFoldDB" id="A0A2R4WR81"/>
<dbReference type="Proteomes" id="UP000244755">
    <property type="component" value="Chromosome 1"/>
</dbReference>
<reference evidence="3 4" key="1">
    <citation type="submission" date="2018-04" db="EMBL/GenBank/DDBJ databases">
        <title>Methylobacterium sp. PR1016A genome.</title>
        <authorList>
            <person name="Park W."/>
        </authorList>
    </citation>
    <scope>NUCLEOTIDE SEQUENCE [LARGE SCALE GENOMIC DNA]</scope>
    <source>
        <strain evidence="3 4">PR1016A</strain>
    </source>
</reference>
<name>A0A2R4WR81_9HYPH</name>
<dbReference type="CDD" id="cd00293">
    <property type="entry name" value="USP-like"/>
    <property type="match status" value="1"/>
</dbReference>
<comment type="similarity">
    <text evidence="1">Belongs to the universal stress protein A family.</text>
</comment>
<evidence type="ECO:0000259" key="2">
    <source>
        <dbReference type="Pfam" id="PF00582"/>
    </source>
</evidence>
<dbReference type="PANTHER" id="PTHR46268">
    <property type="entry name" value="STRESS RESPONSE PROTEIN NHAX"/>
    <property type="match status" value="1"/>
</dbReference>
<dbReference type="RefSeq" id="WP_099955809.1">
    <property type="nucleotide sequence ID" value="NZ_CP028843.1"/>
</dbReference>
<dbReference type="InterPro" id="IPR006016">
    <property type="entry name" value="UspA"/>
</dbReference>